<dbReference type="AlphaFoldDB" id="A0A183A826"/>
<proteinExistence type="predicted"/>
<evidence type="ECO:0000313" key="1">
    <source>
        <dbReference type="EMBL" id="VDP68452.1"/>
    </source>
</evidence>
<dbReference type="EMBL" id="UZAN01040101">
    <property type="protein sequence ID" value="VDP68452.1"/>
    <property type="molecule type" value="Genomic_DNA"/>
</dbReference>
<sequence>MRRKSRSMTDIKLHRVYLDMVQGSRPKSQPLHAAVGLNVKRVPHQKAWQVVMVADSNVMMKPHSESLQVVGAAS</sequence>
<protein>
    <submittedName>
        <fullName evidence="3">PINc domain-containing protein</fullName>
    </submittedName>
</protein>
<evidence type="ECO:0000313" key="2">
    <source>
        <dbReference type="Proteomes" id="UP000272942"/>
    </source>
</evidence>
<reference evidence="1 2" key="2">
    <citation type="submission" date="2018-11" db="EMBL/GenBank/DDBJ databases">
        <authorList>
            <consortium name="Pathogen Informatics"/>
        </authorList>
    </citation>
    <scope>NUCLEOTIDE SEQUENCE [LARGE SCALE GENOMIC DNA]</scope>
    <source>
        <strain evidence="1 2">Egypt</strain>
    </source>
</reference>
<evidence type="ECO:0000313" key="3">
    <source>
        <dbReference type="WBParaSite" id="ECPE_0000311401-mRNA-1"/>
    </source>
</evidence>
<organism evidence="3">
    <name type="scientific">Echinostoma caproni</name>
    <dbReference type="NCBI Taxonomy" id="27848"/>
    <lineage>
        <taxon>Eukaryota</taxon>
        <taxon>Metazoa</taxon>
        <taxon>Spiralia</taxon>
        <taxon>Lophotrochozoa</taxon>
        <taxon>Platyhelminthes</taxon>
        <taxon>Trematoda</taxon>
        <taxon>Digenea</taxon>
        <taxon>Plagiorchiida</taxon>
        <taxon>Echinostomata</taxon>
        <taxon>Echinostomatoidea</taxon>
        <taxon>Echinostomatidae</taxon>
        <taxon>Echinostoma</taxon>
    </lineage>
</organism>
<gene>
    <name evidence="1" type="ORF">ECPE_LOCUS3111</name>
</gene>
<accession>A0A183A826</accession>
<name>A0A183A826_9TREM</name>
<dbReference type="WBParaSite" id="ECPE_0000311401-mRNA-1">
    <property type="protein sequence ID" value="ECPE_0000311401-mRNA-1"/>
    <property type="gene ID" value="ECPE_0000311401"/>
</dbReference>
<reference evidence="3" key="1">
    <citation type="submission" date="2016-06" db="UniProtKB">
        <authorList>
            <consortium name="WormBaseParasite"/>
        </authorList>
    </citation>
    <scope>IDENTIFICATION</scope>
</reference>
<dbReference type="Proteomes" id="UP000272942">
    <property type="component" value="Unassembled WGS sequence"/>
</dbReference>
<keyword evidence="2" id="KW-1185">Reference proteome</keyword>